<reference evidence="2 3" key="1">
    <citation type="journal article" date="2016" name="Nat. Commun.">
        <title>Thousands of microbial genomes shed light on interconnected biogeochemical processes in an aquifer system.</title>
        <authorList>
            <person name="Anantharaman K."/>
            <person name="Brown C.T."/>
            <person name="Hug L.A."/>
            <person name="Sharon I."/>
            <person name="Castelle C.J."/>
            <person name="Probst A.J."/>
            <person name="Thomas B.C."/>
            <person name="Singh A."/>
            <person name="Wilkins M.J."/>
            <person name="Karaoz U."/>
            <person name="Brodie E.L."/>
            <person name="Williams K.H."/>
            <person name="Hubbard S.S."/>
            <person name="Banfield J.F."/>
        </authorList>
    </citation>
    <scope>NUCLEOTIDE SEQUENCE [LARGE SCALE GENOMIC DNA]</scope>
</reference>
<evidence type="ECO:0000313" key="3">
    <source>
        <dbReference type="Proteomes" id="UP000177777"/>
    </source>
</evidence>
<evidence type="ECO:0000256" key="1">
    <source>
        <dbReference type="SAM" id="Phobius"/>
    </source>
</evidence>
<evidence type="ECO:0000313" key="2">
    <source>
        <dbReference type="EMBL" id="OGI78033.1"/>
    </source>
</evidence>
<proteinExistence type="predicted"/>
<comment type="caution">
    <text evidence="2">The sequence shown here is derived from an EMBL/GenBank/DDBJ whole genome shotgun (WGS) entry which is preliminary data.</text>
</comment>
<dbReference type="EMBL" id="MFUE01000003">
    <property type="protein sequence ID" value="OGI78033.1"/>
    <property type="molecule type" value="Genomic_DNA"/>
</dbReference>
<accession>A0A1F6W806</accession>
<feature type="transmembrane region" description="Helical" evidence="1">
    <location>
        <begin position="6"/>
        <end position="23"/>
    </location>
</feature>
<gene>
    <name evidence="2" type="ORF">A3D42_03165</name>
</gene>
<protein>
    <submittedName>
        <fullName evidence="2">Uncharacterized protein</fullName>
    </submittedName>
</protein>
<name>A0A1F6W806_9BACT</name>
<dbReference type="Proteomes" id="UP000177777">
    <property type="component" value="Unassembled WGS sequence"/>
</dbReference>
<keyword evidence="1" id="KW-0812">Transmembrane</keyword>
<dbReference type="STRING" id="1801754.A3D42_03165"/>
<organism evidence="2 3">
    <name type="scientific">Candidatus Nomurabacteria bacterium RIFCSPHIGHO2_02_FULL_41_18</name>
    <dbReference type="NCBI Taxonomy" id="1801754"/>
    <lineage>
        <taxon>Bacteria</taxon>
        <taxon>Candidatus Nomuraibacteriota</taxon>
    </lineage>
</organism>
<sequence>MNKNMWVVAVVVLVVVVALSFWYSGKKYDEGYQAAVADIKAQQEEAGDKAAQAASDEANPFKVQNPLKGVEANPFEKAKQTLNPFD</sequence>
<keyword evidence="1" id="KW-1133">Transmembrane helix</keyword>
<keyword evidence="1" id="KW-0472">Membrane</keyword>
<dbReference type="AlphaFoldDB" id="A0A1F6W806"/>